<dbReference type="CDD" id="cd05274">
    <property type="entry name" value="KR_FAS_SDR_x"/>
    <property type="match status" value="1"/>
</dbReference>
<dbReference type="InterPro" id="IPR018201">
    <property type="entry name" value="Ketoacyl_synth_AS"/>
</dbReference>
<dbReference type="InterPro" id="IPR057326">
    <property type="entry name" value="KR_dom"/>
</dbReference>
<evidence type="ECO:0000256" key="2">
    <source>
        <dbReference type="ARBA" id="ARBA00022553"/>
    </source>
</evidence>
<dbReference type="InterPro" id="IPR014031">
    <property type="entry name" value="Ketoacyl_synth_C"/>
</dbReference>
<dbReference type="InterPro" id="IPR036291">
    <property type="entry name" value="NAD(P)-bd_dom_sf"/>
</dbReference>
<name>A0ABQ5ZR12_9HYPH</name>
<proteinExistence type="inferred from homology"/>
<dbReference type="Pfam" id="PF08242">
    <property type="entry name" value="Methyltransf_12"/>
    <property type="match status" value="1"/>
</dbReference>
<dbReference type="SUPFAM" id="SSF55048">
    <property type="entry name" value="Probable ACP-binding domain of malonyl-CoA ACP transacylase"/>
    <property type="match status" value="1"/>
</dbReference>
<dbReference type="SUPFAM" id="SSF53901">
    <property type="entry name" value="Thiolase-like"/>
    <property type="match status" value="1"/>
</dbReference>
<dbReference type="PANTHER" id="PTHR43775:SF37">
    <property type="entry name" value="SI:DKEY-61P9.11"/>
    <property type="match status" value="1"/>
</dbReference>
<dbReference type="Pfam" id="PF00501">
    <property type="entry name" value="AMP-binding"/>
    <property type="match status" value="1"/>
</dbReference>
<dbReference type="RefSeq" id="WP_245081970.1">
    <property type="nucleotide sequence ID" value="NZ_BSOP01000047.1"/>
</dbReference>
<keyword evidence="4" id="KW-0808">Transferase</keyword>
<dbReference type="Pfam" id="PF00550">
    <property type="entry name" value="PP-binding"/>
    <property type="match status" value="2"/>
</dbReference>
<dbReference type="Pfam" id="PF00698">
    <property type="entry name" value="Acyl_transf_1"/>
    <property type="match status" value="1"/>
</dbReference>
<dbReference type="Gene3D" id="3.40.50.12780">
    <property type="entry name" value="N-terminal domain of ligase-like"/>
    <property type="match status" value="1"/>
</dbReference>
<dbReference type="PROSITE" id="PS00606">
    <property type="entry name" value="KS3_1"/>
    <property type="match status" value="1"/>
</dbReference>
<dbReference type="InterPro" id="IPR001227">
    <property type="entry name" value="Ac_transferase_dom_sf"/>
</dbReference>
<dbReference type="Gene3D" id="3.30.559.30">
    <property type="entry name" value="Nonribosomal peptide synthetase, condensation domain"/>
    <property type="match status" value="1"/>
</dbReference>
<keyword evidence="2" id="KW-0597">Phosphoprotein</keyword>
<dbReference type="SMART" id="SM01294">
    <property type="entry name" value="PKS_PP_betabranch"/>
    <property type="match status" value="1"/>
</dbReference>
<comment type="caution">
    <text evidence="10">The sequence shown here is derived from an EMBL/GenBank/DDBJ whole genome shotgun (WGS) entry which is preliminary data.</text>
</comment>
<evidence type="ECO:0000256" key="1">
    <source>
        <dbReference type="ARBA" id="ARBA00022450"/>
    </source>
</evidence>
<dbReference type="InterPro" id="IPR020845">
    <property type="entry name" value="AMP-binding_CS"/>
</dbReference>
<dbReference type="Pfam" id="PF02801">
    <property type="entry name" value="Ketoacyl-synt_C"/>
    <property type="match status" value="1"/>
</dbReference>
<dbReference type="SMART" id="SM00827">
    <property type="entry name" value="PKS_AT"/>
    <property type="match status" value="1"/>
</dbReference>
<dbReference type="Gene3D" id="3.30.559.10">
    <property type="entry name" value="Chloramphenicol acetyltransferase-like domain"/>
    <property type="match status" value="1"/>
</dbReference>
<dbReference type="SUPFAM" id="SSF52777">
    <property type="entry name" value="CoA-dependent acyltransferases"/>
    <property type="match status" value="2"/>
</dbReference>
<dbReference type="InterPro" id="IPR020841">
    <property type="entry name" value="PKS_Beta-ketoAc_synthase_dom"/>
</dbReference>
<keyword evidence="1" id="KW-0596">Phosphopantetheine</keyword>
<evidence type="ECO:0000313" key="11">
    <source>
        <dbReference type="Proteomes" id="UP001156702"/>
    </source>
</evidence>
<dbReference type="InterPro" id="IPR009081">
    <property type="entry name" value="PP-bd_ACP"/>
</dbReference>
<dbReference type="InterPro" id="IPR032821">
    <property type="entry name" value="PKS_assoc"/>
</dbReference>
<dbReference type="Pfam" id="PF08659">
    <property type="entry name" value="KR"/>
    <property type="match status" value="1"/>
</dbReference>
<dbReference type="Pfam" id="PF16197">
    <property type="entry name" value="KAsynt_C_assoc"/>
    <property type="match status" value="1"/>
</dbReference>
<dbReference type="InterPro" id="IPR016039">
    <property type="entry name" value="Thiolase-like"/>
</dbReference>
<dbReference type="InterPro" id="IPR013217">
    <property type="entry name" value="Methyltransf_12"/>
</dbReference>
<evidence type="ECO:0000256" key="4">
    <source>
        <dbReference type="ARBA" id="ARBA00022679"/>
    </source>
</evidence>
<evidence type="ECO:0000259" key="9">
    <source>
        <dbReference type="PROSITE" id="PS52004"/>
    </source>
</evidence>
<dbReference type="Gene3D" id="3.40.47.10">
    <property type="match status" value="1"/>
</dbReference>
<dbReference type="InterPro" id="IPR057737">
    <property type="entry name" value="Condensation_MtbB-like"/>
</dbReference>
<reference evidence="11" key="1">
    <citation type="journal article" date="2019" name="Int. J. Syst. Evol. Microbiol.">
        <title>The Global Catalogue of Microorganisms (GCM) 10K type strain sequencing project: providing services to taxonomists for standard genome sequencing and annotation.</title>
        <authorList>
            <consortium name="The Broad Institute Genomics Platform"/>
            <consortium name="The Broad Institute Genome Sequencing Center for Infectious Disease"/>
            <person name="Wu L."/>
            <person name="Ma J."/>
        </authorList>
    </citation>
    <scope>NUCLEOTIDE SEQUENCE [LARGE SCALE GENOMIC DNA]</scope>
    <source>
        <strain evidence="11">NBRC 102122</strain>
    </source>
</reference>
<dbReference type="Gene3D" id="1.10.1200.10">
    <property type="entry name" value="ACP-like"/>
    <property type="match status" value="2"/>
</dbReference>
<dbReference type="SMART" id="SM00822">
    <property type="entry name" value="PKS_KR"/>
    <property type="match status" value="1"/>
</dbReference>
<dbReference type="SUPFAM" id="SSF53335">
    <property type="entry name" value="S-adenosyl-L-methionine-dependent methyltransferases"/>
    <property type="match status" value="1"/>
</dbReference>
<dbReference type="SUPFAM" id="SSF51735">
    <property type="entry name" value="NAD(P)-binding Rossmann-fold domains"/>
    <property type="match status" value="2"/>
</dbReference>
<dbReference type="NCBIfam" id="TIGR01733">
    <property type="entry name" value="AA-adenyl-dom"/>
    <property type="match status" value="1"/>
</dbReference>
<dbReference type="Pfam" id="PF00109">
    <property type="entry name" value="ketoacyl-synt"/>
    <property type="match status" value="1"/>
</dbReference>
<dbReference type="Proteomes" id="UP001156702">
    <property type="component" value="Unassembled WGS sequence"/>
</dbReference>
<evidence type="ECO:0000256" key="5">
    <source>
        <dbReference type="ARBA" id="ARBA00022737"/>
    </source>
</evidence>
<evidence type="ECO:0000256" key="3">
    <source>
        <dbReference type="ARBA" id="ARBA00022598"/>
    </source>
</evidence>
<dbReference type="InterPro" id="IPR029063">
    <property type="entry name" value="SAM-dependent_MTases_sf"/>
</dbReference>
<dbReference type="InterPro" id="IPR036736">
    <property type="entry name" value="ACP-like_sf"/>
</dbReference>
<dbReference type="Gene3D" id="3.30.300.30">
    <property type="match status" value="2"/>
</dbReference>
<dbReference type="InterPro" id="IPR023213">
    <property type="entry name" value="CAT-like_dom_sf"/>
</dbReference>
<keyword evidence="5" id="KW-0677">Repeat</keyword>
<dbReference type="CDD" id="cd00833">
    <property type="entry name" value="PKS"/>
    <property type="match status" value="1"/>
</dbReference>
<dbReference type="InterPro" id="IPR010071">
    <property type="entry name" value="AA_adenyl_dom"/>
</dbReference>
<accession>A0ABQ5ZR12</accession>
<dbReference type="InterPro" id="IPR014030">
    <property type="entry name" value="Ketoacyl_synth_N"/>
</dbReference>
<organism evidence="10 11">
    <name type="scientific">Shinella yambaruensis</name>
    <dbReference type="NCBI Taxonomy" id="415996"/>
    <lineage>
        <taxon>Bacteria</taxon>
        <taxon>Pseudomonadati</taxon>
        <taxon>Pseudomonadota</taxon>
        <taxon>Alphaproteobacteria</taxon>
        <taxon>Hyphomicrobiales</taxon>
        <taxon>Rhizobiaceae</taxon>
        <taxon>Shinella</taxon>
    </lineage>
</organism>
<dbReference type="Gene3D" id="3.40.50.150">
    <property type="entry name" value="Vaccinia Virus protein VP39"/>
    <property type="match status" value="1"/>
</dbReference>
<dbReference type="PROSITE" id="PS00455">
    <property type="entry name" value="AMP_BINDING"/>
    <property type="match status" value="1"/>
</dbReference>
<protein>
    <recommendedName>
        <fullName evidence="12">Amino acid adenylation domain-containing protein</fullName>
    </recommendedName>
</protein>
<dbReference type="CDD" id="cd19535">
    <property type="entry name" value="Cyc_NRPS"/>
    <property type="match status" value="1"/>
</dbReference>
<dbReference type="InterPro" id="IPR042099">
    <property type="entry name" value="ANL_N_sf"/>
</dbReference>
<evidence type="ECO:0000256" key="7">
    <source>
        <dbReference type="ARBA" id="ARBA00029443"/>
    </source>
</evidence>
<gene>
    <name evidence="10" type="ORF">GCM10007923_53860</name>
</gene>
<dbReference type="InterPro" id="IPR001242">
    <property type="entry name" value="Condensation_dom"/>
</dbReference>
<dbReference type="InterPro" id="IPR020806">
    <property type="entry name" value="PKS_PP-bd"/>
</dbReference>
<dbReference type="Gene3D" id="3.40.50.720">
    <property type="entry name" value="NAD(P)-binding Rossmann-like Domain"/>
    <property type="match status" value="1"/>
</dbReference>
<dbReference type="SUPFAM" id="SSF56801">
    <property type="entry name" value="Acetyl-CoA synthetase-like"/>
    <property type="match status" value="1"/>
</dbReference>
<evidence type="ECO:0000256" key="6">
    <source>
        <dbReference type="ARBA" id="ARBA00023268"/>
    </source>
</evidence>
<dbReference type="SMART" id="SM00823">
    <property type="entry name" value="PKS_PP"/>
    <property type="match status" value="2"/>
</dbReference>
<dbReference type="Gene3D" id="3.30.70.3290">
    <property type="match status" value="1"/>
</dbReference>
<feature type="domain" description="Carrier" evidence="8">
    <location>
        <begin position="1480"/>
        <end position="1554"/>
    </location>
</feature>
<feature type="domain" description="Ketosynthase family 3 (KS3)" evidence="9">
    <location>
        <begin position="3"/>
        <end position="428"/>
    </location>
</feature>
<evidence type="ECO:0000313" key="10">
    <source>
        <dbReference type="EMBL" id="GLR54169.1"/>
    </source>
</evidence>
<dbReference type="InterPro" id="IPR050091">
    <property type="entry name" value="PKS_NRPS_Biosynth_Enz"/>
</dbReference>
<keyword evidence="6" id="KW-0511">Multifunctional enzyme</keyword>
<dbReference type="InterPro" id="IPR016035">
    <property type="entry name" value="Acyl_Trfase/lysoPLipase"/>
</dbReference>
<dbReference type="SMART" id="SM00825">
    <property type="entry name" value="PKS_KS"/>
    <property type="match status" value="1"/>
</dbReference>
<keyword evidence="11" id="KW-1185">Reference proteome</keyword>
<evidence type="ECO:0008006" key="12">
    <source>
        <dbReference type="Google" id="ProtNLM"/>
    </source>
</evidence>
<dbReference type="InterPro" id="IPR013968">
    <property type="entry name" value="PKS_KR"/>
</dbReference>
<sequence>MTVEPVAIIGMTCRFPDAPDVETFWKNLVEGHEAIRPLSREEMERQGVDPALAARPDYVNAGTVVADADCFDFAFFGYSPREAELMDPQHRLFLEECRRLMDSANLTRSGLKVGAFAGCRQSTYQPLLPPIRAEEITRTESFQQLMGNDKDYLVTRAAYKLNLTGPAMTIQTACSSSLVAVHQAVESLLARDCDAALAGGVAISFPQGAGYFRQSGMIFSEDGHCRPFGAAGTGIVAGNGLGLVALKRLADAEREGDTIHAVILGSAVSNDGSAKIGYTAPGRDGQQRAIREALARSGVSPLDIGMLEAHGTGTPLGDPVEIGAISEIYRAAGADSQNTALGSVKGNVGHLDTAAGVASLIKATLSVREARIPASLHCKPENPRIDFAASPFDLAVETAEWPARFDRRISAVSSFGIGGTNCHMIVAAAPTRKASAGIAPPRQVLVWSGHGAETLGESLPLIADRLDDGRLTAQCATAALRRQHFGHRIAVTGRTAEELADALRAARPAKAGGGRTAWMFSGQGSQYAGMGAALHRESAPFRDAIETCLAGFAANGISDLDRVLFDPERASDLDRTLYTQPALFSWQYAFAEMLRGWDLAPDLVFGHSVGEFAAAVTAGLLPLDAAIRLVAARAQLMENGTEPGAMIALSLPAEQLEALLKNHTEISLAAINGPERYSLSGPERAVTTLAVDLARQKIAHRRLAVNRAFHSRTMEAIRADFTAACPAPQQDDESCIMLSTLTAYAVEPEELDAAYWYRQLREPVNFYGAAQRLAEFEIDHVLEIGPDGSFSRLLRSMELPQTIGTVVDRNEADLAAVIAALYRLGCDEPVESLYRASGAAFTEMPAIRLAKSRCWPDGDTVATARSGTASGLAPLLSPLWQPLAGRDSGFRLSFAHPLPLAARPLHATDSRGFLGRGAISLSLEDATIDATYEPACGSDLPDAPSLPLAAWLAAAASAGRAISGGWLSPGWQAATDVREVEDGAYLTDGLRCLARLDLVTPKSAEEDQPVQLWRWRWQELARLYQQKLSRSSIAAAEDWLIVGDNAVAGDLAAIGRWIGHNVILRDAPVEGDFAQVVDCRGAGAADAFGDGHAHLRTAVTRALEWLHYGLAHPACRIANLVSHACDPFDATAFGPDWAVMQLWRSLRNEQPHLPIACLDIGDATDIETLAAHLEHLHDLGAALALRGGKLYEPTLESHPAIRDTVPVAWPQDRLTLVAGFGAVGRELALWLADQGCRHLAIVLHRAPDAAQDACLAALSAAGVTVTMVETSLTDVEALRKGIAALPRPVGQVFHTAHAGTSQLLADETAERFASAIAVKVAGSLALYEAVADQPLALFCLFSSAASLLAMPGAAYNAANAWQDSFAAHLRAKGAPALSIAWGQFAMDRRADKLEQLGKTSLRPIPAETGFAVMNRLLKDGVSGLVPISVDPSALAAATGGMPATRGLLRPLLAAEMERAREEETVVDLALGGLSPAERAARIARYLRQVIGKRLKFASDALDAAKPLTEQGVDSLIFLELVHIINGQFALTLPPTAGYEHGTIDALSKHIAGLLAEGDDIDFSKPLGKGEIEIIARPQERFEPFPLTDLQQAFWVGRSGGMQLGSVSCHEYIEIDLDDLDVCALETAWNRLIRRHEMMRCVITPAGRQRILETAPHYAVKERDLTRLAEAERDEKLGAIRERMSYQVFDPQAWPLFELTVSHLPGGLSRIHLDMDLLVFDIQSFRVVFGELATLLADPDAELPDLTLSFRDYVLAEEVARRGPQWERAKAFWLEKLDTFPAAPDLPLRRAPAEVTRPTFRTLDHRLSSAHWKRFQAQAAKLGLTASGALLTAFTHVLSTYSKAPDFTLNITYFNRKAVHPQVMDICGDFTSLMLLPVAAREGETFLAAARRTQDDLWQALAHREFNGIRLMRELGRHRRTGADSVDMPVVFTSMIGMDFDDPARADWPLTSRQVFQINQTPQVWLDYQATEYGGALVTRWFIADDLFEPRLIEGMFRAYTDFLQMLSEENGLWETLVPDLRPAEDRSLAAGLAVAGERPSGSLMPSLLQRSAEARPESVAILSPQGDRTYAALRADVNRLAHHLIALGVKPSEPVAVVMARQPDAVLAALAIQAAGACYVPVNGDYENERLAAILRDLSPFAVLTSGTRPALPPEFRRIELSGLTLDGLPETAPEPRQTETDLAYIIYTSGTTGQPKGAMLDHRGPLNTIAALIRRLAVTEADRTLSLCAFHHDMSVFDVYAMMATGGAVILPDRERSKDAMHWLDLVKRHRPTIINAVPAFVSMLLDAQALRGADLPAPRHVMMGGDWIPLELVRRLKALWPDCAIHSIGGPTETAIVSAYYPLAALDPAWTKIPYGRPLENQTCRILNPAGQECPTGVVGEICTGGLAMSLGYWRDEARTAERYRLHAPSGERLFHTGDLGRLGADGEIEIVGRIDNQLKINGMRIEPSEIEAVLGEHPHVAEAAVVYGGAPLKQLHAYFTLTADAPAQRGETNGDNGWHRALTVGDWACNDLPDDFDLDRYGAHFAAMEQLSTWVMLGAMQEAGYFRKAGDTAREDEISSALSVKENYAKLFRSWLDVLEADGYLDRAADVYRATPRIAEADGRAELQVSIAARAAAGADYDRRIWSLYERCIANPRALLDGTLNPLELMFEGGRTDFVESWYRENPVSKHFNMVAGETVRGLFEGHDPARPIRILEFGAGIGSVTHDILKALPHENFTYTFTDLSRYFLENAQNVFADWPQMRFGLYDINEDPALQGLEPTAYDLIIGANVLHDAMDVNRSSRFIRSLLKPSGHLLLVEGTRNPRFQLVSLGFVEGLSHYEDERLETHLPMLSADAWQAVFERAGFARRTALPKPGNPVERMNYHVVLAQNGDTATVLSRETLDAWLKTRLPDYMAPQQWHQLSAMPLTANGKVDRSRLGAAVESAVREVEQADDPLAEGLETVLAVLWGEVLGQEIVSASANFFVLGGDSLLMTRLSSLIQHRFGAAPDLASLLRAPLLKDQARLVADLPAAEAIEDETFESGVI</sequence>
<keyword evidence="3" id="KW-0436">Ligase</keyword>
<evidence type="ECO:0000259" key="8">
    <source>
        <dbReference type="PROSITE" id="PS50075"/>
    </source>
</evidence>
<dbReference type="InterPro" id="IPR014043">
    <property type="entry name" value="Acyl_transferase_dom"/>
</dbReference>
<dbReference type="Pfam" id="PF00668">
    <property type="entry name" value="Condensation"/>
    <property type="match status" value="1"/>
</dbReference>
<comment type="similarity">
    <text evidence="7">In the C-terminal section; belongs to the NRP synthetase family.</text>
</comment>
<dbReference type="Gene3D" id="3.40.366.10">
    <property type="entry name" value="Malonyl-Coenzyme A Acyl Carrier Protein, domain 2"/>
    <property type="match status" value="1"/>
</dbReference>
<dbReference type="InterPro" id="IPR045851">
    <property type="entry name" value="AMP-bd_C_sf"/>
</dbReference>
<dbReference type="PROSITE" id="PS52004">
    <property type="entry name" value="KS3_2"/>
    <property type="match status" value="1"/>
</dbReference>
<dbReference type="PROSITE" id="PS50075">
    <property type="entry name" value="CARRIER"/>
    <property type="match status" value="2"/>
</dbReference>
<dbReference type="EMBL" id="BSOP01000047">
    <property type="protein sequence ID" value="GLR54169.1"/>
    <property type="molecule type" value="Genomic_DNA"/>
</dbReference>
<dbReference type="SUPFAM" id="SSF52151">
    <property type="entry name" value="FabD/lysophospholipase-like"/>
    <property type="match status" value="1"/>
</dbReference>
<feature type="domain" description="Carrier" evidence="8">
    <location>
        <begin position="2940"/>
        <end position="3015"/>
    </location>
</feature>
<dbReference type="SUPFAM" id="SSF47336">
    <property type="entry name" value="ACP-like"/>
    <property type="match status" value="2"/>
</dbReference>
<dbReference type="InterPro" id="IPR000873">
    <property type="entry name" value="AMP-dep_synth/lig_dom"/>
</dbReference>
<dbReference type="PANTHER" id="PTHR43775">
    <property type="entry name" value="FATTY ACID SYNTHASE"/>
    <property type="match status" value="1"/>
</dbReference>
<dbReference type="InterPro" id="IPR016036">
    <property type="entry name" value="Malonyl_transacylase_ACP-bd"/>
</dbReference>